<keyword evidence="5" id="KW-1185">Reference proteome</keyword>
<accession>B4NUZ2</accession>
<dbReference type="GO" id="GO:0000398">
    <property type="term" value="P:mRNA splicing, via spliceosome"/>
    <property type="evidence" value="ECO:0007669"/>
    <property type="project" value="TreeGrafter"/>
</dbReference>
<protein>
    <submittedName>
        <fullName evidence="4">GD24524</fullName>
    </submittedName>
</protein>
<dbReference type="PANTHER" id="PTHR12072:SF5">
    <property type="entry name" value="CWF19-LIKE PROTEIN 2"/>
    <property type="match status" value="1"/>
</dbReference>
<feature type="domain" description="Cwf19-like C-terminal" evidence="3">
    <location>
        <begin position="1"/>
        <end position="54"/>
    </location>
</feature>
<gene>
    <name evidence="4" type="primary">Dsim\GD24524</name>
    <name evidence="4" type="ORF">Dsim_GD24524</name>
</gene>
<dbReference type="Pfam" id="PF04676">
    <property type="entry name" value="CwfJ_C_2"/>
    <property type="match status" value="1"/>
</dbReference>
<dbReference type="SMR" id="B4NUZ2"/>
<dbReference type="PhylomeDB" id="B4NUZ2"/>
<dbReference type="Pfam" id="PF04677">
    <property type="entry name" value="CwfJ_C_1"/>
    <property type="match status" value="1"/>
</dbReference>
<dbReference type="OMA" id="HYFGKVY"/>
<sequence>MSNFRKALTRMFAARRQDVIFYEIANKLHRRPHLSVHCIPIPASQGEMAPFYFKKAIEESEQEWCINKQLVSLRQKSLRAAIPKGLPYVWVHFGMDSGFAHVIEDEDRFPANFAQEILGGMLELNPNAWRKPRKEANPIGKVKSFAENWKKFDCTQN</sequence>
<dbReference type="HOGENOM" id="CLU_1679806_0_0_1"/>
<dbReference type="EMBL" id="CH984782">
    <property type="protein sequence ID" value="EDX16122.1"/>
    <property type="molecule type" value="Genomic_DNA"/>
</dbReference>
<dbReference type="STRING" id="7240.B4NUZ2"/>
<comment type="similarity">
    <text evidence="1">Belongs to the CWF19 family.</text>
</comment>
<dbReference type="AlphaFoldDB" id="B4NUZ2"/>
<dbReference type="OrthoDB" id="2113965at2759"/>
<dbReference type="InterPro" id="IPR006768">
    <property type="entry name" value="Cwf19-like_C_dom-1"/>
</dbReference>
<evidence type="ECO:0000259" key="2">
    <source>
        <dbReference type="Pfam" id="PF04676"/>
    </source>
</evidence>
<name>B4NUZ2_DROSI</name>
<dbReference type="PANTHER" id="PTHR12072">
    <property type="entry name" value="CWF19, CELL CYCLE CONTROL PROTEIN"/>
    <property type="match status" value="1"/>
</dbReference>
<evidence type="ECO:0000313" key="5">
    <source>
        <dbReference type="Proteomes" id="UP000000304"/>
    </source>
</evidence>
<evidence type="ECO:0000313" key="4">
    <source>
        <dbReference type="EMBL" id="EDX16122.1"/>
    </source>
</evidence>
<dbReference type="Proteomes" id="UP000000304">
    <property type="component" value="Unassembled WGS sequence"/>
</dbReference>
<proteinExistence type="inferred from homology"/>
<evidence type="ECO:0000259" key="3">
    <source>
        <dbReference type="Pfam" id="PF04677"/>
    </source>
</evidence>
<feature type="domain" description="Cwf19-like protein C-terminal" evidence="2">
    <location>
        <begin position="63"/>
        <end position="155"/>
    </location>
</feature>
<evidence type="ECO:0000256" key="1">
    <source>
        <dbReference type="ARBA" id="ARBA00006795"/>
    </source>
</evidence>
<dbReference type="Bgee" id="FBgn0195858">
    <property type="expression patterns" value="Expressed in embryo and 3 other cell types or tissues"/>
</dbReference>
<organism evidence="4 5">
    <name type="scientific">Drosophila simulans</name>
    <name type="common">Fruit fly</name>
    <dbReference type="NCBI Taxonomy" id="7240"/>
    <lineage>
        <taxon>Eukaryota</taxon>
        <taxon>Metazoa</taxon>
        <taxon>Ecdysozoa</taxon>
        <taxon>Arthropoda</taxon>
        <taxon>Hexapoda</taxon>
        <taxon>Insecta</taxon>
        <taxon>Pterygota</taxon>
        <taxon>Neoptera</taxon>
        <taxon>Endopterygota</taxon>
        <taxon>Diptera</taxon>
        <taxon>Brachycera</taxon>
        <taxon>Muscomorpha</taxon>
        <taxon>Ephydroidea</taxon>
        <taxon>Drosophilidae</taxon>
        <taxon>Drosophila</taxon>
        <taxon>Sophophora</taxon>
    </lineage>
</organism>
<dbReference type="GO" id="GO:0071014">
    <property type="term" value="C:post-mRNA release spliceosomal complex"/>
    <property type="evidence" value="ECO:0007669"/>
    <property type="project" value="TreeGrafter"/>
</dbReference>
<dbReference type="InterPro" id="IPR040194">
    <property type="entry name" value="Cwf19-like"/>
</dbReference>
<reference evidence="4 5" key="1">
    <citation type="journal article" date="2007" name="Nature">
        <title>Evolution of genes and genomes on the Drosophila phylogeny.</title>
        <authorList>
            <consortium name="Drosophila 12 Genomes Consortium"/>
            <person name="Clark A.G."/>
            <person name="Eisen M.B."/>
            <person name="Smith D.R."/>
            <person name="Bergman C.M."/>
            <person name="Oliver B."/>
            <person name="Markow T.A."/>
            <person name="Kaufman T.C."/>
            <person name="Kellis M."/>
            <person name="Gelbart W."/>
            <person name="Iyer V.N."/>
            <person name="Pollard D.A."/>
            <person name="Sackton T.B."/>
            <person name="Larracuente A.M."/>
            <person name="Singh N.D."/>
            <person name="Abad J.P."/>
            <person name="Abt D.N."/>
            <person name="Adryan B."/>
            <person name="Aguade M."/>
            <person name="Akashi H."/>
            <person name="Anderson W.W."/>
            <person name="Aquadro C.F."/>
            <person name="Ardell D.H."/>
            <person name="Arguello R."/>
            <person name="Artieri C.G."/>
            <person name="Barbash D.A."/>
            <person name="Barker D."/>
            <person name="Barsanti P."/>
            <person name="Batterham P."/>
            <person name="Batzoglou S."/>
            <person name="Begun D."/>
            <person name="Bhutkar A."/>
            <person name="Blanco E."/>
            <person name="Bosak S.A."/>
            <person name="Bradley R.K."/>
            <person name="Brand A.D."/>
            <person name="Brent M.R."/>
            <person name="Brooks A.N."/>
            <person name="Brown R.H."/>
            <person name="Butlin R.K."/>
            <person name="Caggese C."/>
            <person name="Calvi B.R."/>
            <person name="Bernardo de Carvalho A."/>
            <person name="Caspi A."/>
            <person name="Castrezana S."/>
            <person name="Celniker S.E."/>
            <person name="Chang J.L."/>
            <person name="Chapple C."/>
            <person name="Chatterji S."/>
            <person name="Chinwalla A."/>
            <person name="Civetta A."/>
            <person name="Clifton S.W."/>
            <person name="Comeron J.M."/>
            <person name="Costello J.C."/>
            <person name="Coyne J.A."/>
            <person name="Daub J."/>
            <person name="David R.G."/>
            <person name="Delcher A.L."/>
            <person name="Delehaunty K."/>
            <person name="Do C.B."/>
            <person name="Ebling H."/>
            <person name="Edwards K."/>
            <person name="Eickbush T."/>
            <person name="Evans J.D."/>
            <person name="Filipski A."/>
            <person name="Findeiss S."/>
            <person name="Freyhult E."/>
            <person name="Fulton L."/>
            <person name="Fulton R."/>
            <person name="Garcia A.C."/>
            <person name="Gardiner A."/>
            <person name="Garfield D.A."/>
            <person name="Garvin B.E."/>
            <person name="Gibson G."/>
            <person name="Gilbert D."/>
            <person name="Gnerre S."/>
            <person name="Godfrey J."/>
            <person name="Good R."/>
            <person name="Gotea V."/>
            <person name="Gravely B."/>
            <person name="Greenberg A.J."/>
            <person name="Griffiths-Jones S."/>
            <person name="Gross S."/>
            <person name="Guigo R."/>
            <person name="Gustafson E.A."/>
            <person name="Haerty W."/>
            <person name="Hahn M.W."/>
            <person name="Halligan D.L."/>
            <person name="Halpern A.L."/>
            <person name="Halter G.M."/>
            <person name="Han M.V."/>
            <person name="Heger A."/>
            <person name="Hillier L."/>
            <person name="Hinrichs A.S."/>
            <person name="Holmes I."/>
            <person name="Hoskins R.A."/>
            <person name="Hubisz M.J."/>
            <person name="Hultmark D."/>
            <person name="Huntley M.A."/>
            <person name="Jaffe D.B."/>
            <person name="Jagadeeshan S."/>
            <person name="Jeck W.R."/>
            <person name="Johnson J."/>
            <person name="Jones C.D."/>
            <person name="Jordan W.C."/>
            <person name="Karpen G.H."/>
            <person name="Kataoka E."/>
            <person name="Keightley P.D."/>
            <person name="Kheradpour P."/>
            <person name="Kirkness E.F."/>
            <person name="Koerich L.B."/>
            <person name="Kristiansen K."/>
            <person name="Kudrna D."/>
            <person name="Kulathinal R.J."/>
            <person name="Kumar S."/>
            <person name="Kwok R."/>
            <person name="Lander E."/>
            <person name="Langley C.H."/>
            <person name="Lapoint R."/>
            <person name="Lazzaro B.P."/>
            <person name="Lee S.J."/>
            <person name="Levesque L."/>
            <person name="Li R."/>
            <person name="Lin C.F."/>
            <person name="Lin M.F."/>
            <person name="Lindblad-Toh K."/>
            <person name="Llopart A."/>
            <person name="Long M."/>
            <person name="Low L."/>
            <person name="Lozovsky E."/>
            <person name="Lu J."/>
            <person name="Luo M."/>
            <person name="Machado C.A."/>
            <person name="Makalowski W."/>
            <person name="Marzo M."/>
            <person name="Matsuda M."/>
            <person name="Matzkin L."/>
            <person name="McAllister B."/>
            <person name="McBride C.S."/>
            <person name="McKernan B."/>
            <person name="McKernan K."/>
            <person name="Mendez-Lago M."/>
            <person name="Minx P."/>
            <person name="Mollenhauer M.U."/>
            <person name="Montooth K."/>
            <person name="Mount S.M."/>
            <person name="Mu X."/>
            <person name="Myers E."/>
            <person name="Negre B."/>
            <person name="Newfeld S."/>
            <person name="Nielsen R."/>
            <person name="Noor M.A."/>
            <person name="O'Grady P."/>
            <person name="Pachter L."/>
            <person name="Papaceit M."/>
            <person name="Parisi M.J."/>
            <person name="Parisi M."/>
            <person name="Parts L."/>
            <person name="Pedersen J.S."/>
            <person name="Pesole G."/>
            <person name="Phillippy A.M."/>
            <person name="Ponting C.P."/>
            <person name="Pop M."/>
            <person name="Porcelli D."/>
            <person name="Powell J.R."/>
            <person name="Prohaska S."/>
            <person name="Pruitt K."/>
            <person name="Puig M."/>
            <person name="Quesneville H."/>
            <person name="Ram K.R."/>
            <person name="Rand D."/>
            <person name="Rasmussen M.D."/>
            <person name="Reed L.K."/>
            <person name="Reenan R."/>
            <person name="Reily A."/>
            <person name="Remington K.A."/>
            <person name="Rieger T.T."/>
            <person name="Ritchie M.G."/>
            <person name="Robin C."/>
            <person name="Rogers Y.H."/>
            <person name="Rohde C."/>
            <person name="Rozas J."/>
            <person name="Rubenfield M.J."/>
            <person name="Ruiz A."/>
            <person name="Russo S."/>
            <person name="Salzberg S.L."/>
            <person name="Sanchez-Gracia A."/>
            <person name="Saranga D.J."/>
            <person name="Sato H."/>
            <person name="Schaeffer S.W."/>
            <person name="Schatz M.C."/>
            <person name="Schlenke T."/>
            <person name="Schwartz R."/>
            <person name="Segarra C."/>
            <person name="Singh R.S."/>
            <person name="Sirot L."/>
            <person name="Sirota M."/>
            <person name="Sisneros N.B."/>
            <person name="Smith C.D."/>
            <person name="Smith T.F."/>
            <person name="Spieth J."/>
            <person name="Stage D.E."/>
            <person name="Stark A."/>
            <person name="Stephan W."/>
            <person name="Strausberg R.L."/>
            <person name="Strempel S."/>
            <person name="Sturgill D."/>
            <person name="Sutton G."/>
            <person name="Sutton G.G."/>
            <person name="Tao W."/>
            <person name="Teichmann S."/>
            <person name="Tobari Y.N."/>
            <person name="Tomimura Y."/>
            <person name="Tsolas J.M."/>
            <person name="Valente V.L."/>
            <person name="Venter E."/>
            <person name="Venter J.C."/>
            <person name="Vicario S."/>
            <person name="Vieira F.G."/>
            <person name="Vilella A.J."/>
            <person name="Villasante A."/>
            <person name="Walenz B."/>
            <person name="Wang J."/>
            <person name="Wasserman M."/>
            <person name="Watts T."/>
            <person name="Wilson D."/>
            <person name="Wilson R.K."/>
            <person name="Wing R.A."/>
            <person name="Wolfner M.F."/>
            <person name="Wong A."/>
            <person name="Wong G.K."/>
            <person name="Wu C.I."/>
            <person name="Wu G."/>
            <person name="Yamamoto D."/>
            <person name="Yang H.P."/>
            <person name="Yang S.P."/>
            <person name="Yorke J.A."/>
            <person name="Yoshida K."/>
            <person name="Zdobnov E."/>
            <person name="Zhang P."/>
            <person name="Zhang Y."/>
            <person name="Zimin A.V."/>
            <person name="Baldwin J."/>
            <person name="Abdouelleil A."/>
            <person name="Abdulkadir J."/>
            <person name="Abebe A."/>
            <person name="Abera B."/>
            <person name="Abreu J."/>
            <person name="Acer S.C."/>
            <person name="Aftuck L."/>
            <person name="Alexander A."/>
            <person name="An P."/>
            <person name="Anderson E."/>
            <person name="Anderson S."/>
            <person name="Arachi H."/>
            <person name="Azer M."/>
            <person name="Bachantsang P."/>
            <person name="Barry A."/>
            <person name="Bayul T."/>
            <person name="Berlin A."/>
            <person name="Bessette D."/>
            <person name="Bloom T."/>
            <person name="Blye J."/>
            <person name="Boguslavskiy L."/>
            <person name="Bonnet C."/>
            <person name="Boukhgalter B."/>
            <person name="Bourzgui I."/>
            <person name="Brown A."/>
            <person name="Cahill P."/>
            <person name="Channer S."/>
            <person name="Cheshatsang Y."/>
            <person name="Chuda L."/>
            <person name="Citroen M."/>
            <person name="Collymore A."/>
            <person name="Cooke P."/>
            <person name="Costello M."/>
            <person name="D'Aco K."/>
            <person name="Daza R."/>
            <person name="De Haan G."/>
            <person name="DeGray S."/>
            <person name="DeMaso C."/>
            <person name="Dhargay N."/>
            <person name="Dooley K."/>
            <person name="Dooley E."/>
            <person name="Doricent M."/>
            <person name="Dorje P."/>
            <person name="Dorjee K."/>
            <person name="Dupes A."/>
            <person name="Elong R."/>
            <person name="Falk J."/>
            <person name="Farina A."/>
            <person name="Faro S."/>
            <person name="Ferguson D."/>
            <person name="Fisher S."/>
            <person name="Foley C.D."/>
            <person name="Franke A."/>
            <person name="Friedrich D."/>
            <person name="Gadbois L."/>
            <person name="Gearin G."/>
            <person name="Gearin C.R."/>
            <person name="Giannoukos G."/>
            <person name="Goode T."/>
            <person name="Graham J."/>
            <person name="Grandbois E."/>
            <person name="Grewal S."/>
            <person name="Gyaltsen K."/>
            <person name="Hafez N."/>
            <person name="Hagos B."/>
            <person name="Hall J."/>
            <person name="Henson C."/>
            <person name="Hollinger A."/>
            <person name="Honan T."/>
            <person name="Huard M.D."/>
            <person name="Hughes L."/>
            <person name="Hurhula B."/>
            <person name="Husby M.E."/>
            <person name="Kamat A."/>
            <person name="Kanga B."/>
            <person name="Kashin S."/>
            <person name="Khazanovich D."/>
            <person name="Kisner P."/>
            <person name="Lance K."/>
            <person name="Lara M."/>
            <person name="Lee W."/>
            <person name="Lennon N."/>
            <person name="Letendre F."/>
            <person name="LeVine R."/>
            <person name="Lipovsky A."/>
            <person name="Liu X."/>
            <person name="Liu J."/>
            <person name="Liu S."/>
            <person name="Lokyitsang T."/>
            <person name="Lokyitsang Y."/>
            <person name="Lubonja R."/>
            <person name="Lui A."/>
            <person name="MacDonald P."/>
            <person name="Magnisalis V."/>
            <person name="Maru K."/>
            <person name="Matthews C."/>
            <person name="McCusker W."/>
            <person name="McDonough S."/>
            <person name="Mehta T."/>
            <person name="Meldrim J."/>
            <person name="Meneus L."/>
            <person name="Mihai O."/>
            <person name="Mihalev A."/>
            <person name="Mihova T."/>
            <person name="Mittelman R."/>
            <person name="Mlenga V."/>
            <person name="Montmayeur A."/>
            <person name="Mulrain L."/>
            <person name="Navidi A."/>
            <person name="Naylor J."/>
            <person name="Negash T."/>
            <person name="Nguyen T."/>
            <person name="Nguyen N."/>
            <person name="Nicol R."/>
            <person name="Norbu C."/>
            <person name="Norbu N."/>
            <person name="Novod N."/>
            <person name="O'Neill B."/>
            <person name="Osman S."/>
            <person name="Markiewicz E."/>
            <person name="Oyono O.L."/>
            <person name="Patti C."/>
            <person name="Phunkhang P."/>
            <person name="Pierre F."/>
            <person name="Priest M."/>
            <person name="Raghuraman S."/>
            <person name="Rege F."/>
            <person name="Reyes R."/>
            <person name="Rise C."/>
            <person name="Rogov P."/>
            <person name="Ross K."/>
            <person name="Ryan E."/>
            <person name="Settipalli S."/>
            <person name="Shea T."/>
            <person name="Sherpa N."/>
            <person name="Shi L."/>
            <person name="Shih D."/>
            <person name="Sparrow T."/>
            <person name="Spaulding J."/>
            <person name="Stalker J."/>
            <person name="Stange-Thomann N."/>
            <person name="Stavropoulos S."/>
            <person name="Stone C."/>
            <person name="Strader C."/>
            <person name="Tesfaye S."/>
            <person name="Thomson T."/>
            <person name="Thoulutsang Y."/>
            <person name="Thoulutsang D."/>
            <person name="Topham K."/>
            <person name="Topping I."/>
            <person name="Tsamla T."/>
            <person name="Vassiliev H."/>
            <person name="Vo A."/>
            <person name="Wangchuk T."/>
            <person name="Wangdi T."/>
            <person name="Weiand M."/>
            <person name="Wilkinson J."/>
            <person name="Wilson A."/>
            <person name="Yadav S."/>
            <person name="Young G."/>
            <person name="Yu Q."/>
            <person name="Zembek L."/>
            <person name="Zhong D."/>
            <person name="Zimmer A."/>
            <person name="Zwirko Z."/>
            <person name="Jaffe D.B."/>
            <person name="Alvarez P."/>
            <person name="Brockman W."/>
            <person name="Butler J."/>
            <person name="Chin C."/>
            <person name="Gnerre S."/>
            <person name="Grabherr M."/>
            <person name="Kleber M."/>
            <person name="Mauceli E."/>
            <person name="MacCallum I."/>
        </authorList>
    </citation>
    <scope>NUCLEOTIDE SEQUENCE [LARGE SCALE GENOMIC DNA]</scope>
    <source>
        <strain evidence="5">white501</strain>
    </source>
</reference>
<dbReference type="InterPro" id="IPR006767">
    <property type="entry name" value="Cwf19-like_C_dom-2"/>
</dbReference>